<reference evidence="1 2" key="1">
    <citation type="journal article" date="2021" name="Commun. Biol.">
        <title>The genome of Shorea leprosula (Dipterocarpaceae) highlights the ecological relevance of drought in aseasonal tropical rainforests.</title>
        <authorList>
            <person name="Ng K.K.S."/>
            <person name="Kobayashi M.J."/>
            <person name="Fawcett J.A."/>
            <person name="Hatakeyama M."/>
            <person name="Paape T."/>
            <person name="Ng C.H."/>
            <person name="Ang C.C."/>
            <person name="Tnah L.H."/>
            <person name="Lee C.T."/>
            <person name="Nishiyama T."/>
            <person name="Sese J."/>
            <person name="O'Brien M.J."/>
            <person name="Copetti D."/>
            <person name="Mohd Noor M.I."/>
            <person name="Ong R.C."/>
            <person name="Putra M."/>
            <person name="Sireger I.Z."/>
            <person name="Indrioko S."/>
            <person name="Kosugi Y."/>
            <person name="Izuno A."/>
            <person name="Isagi Y."/>
            <person name="Lee S.L."/>
            <person name="Shimizu K.K."/>
        </authorList>
    </citation>
    <scope>NUCLEOTIDE SEQUENCE [LARGE SCALE GENOMIC DNA]</scope>
    <source>
        <strain evidence="1">214</strain>
    </source>
</reference>
<proteinExistence type="predicted"/>
<accession>A0AAV5MMN0</accession>
<evidence type="ECO:0000313" key="2">
    <source>
        <dbReference type="Proteomes" id="UP001054252"/>
    </source>
</evidence>
<dbReference type="Proteomes" id="UP001054252">
    <property type="component" value="Unassembled WGS sequence"/>
</dbReference>
<keyword evidence="2" id="KW-1185">Reference proteome</keyword>
<comment type="caution">
    <text evidence="1">The sequence shown here is derived from an EMBL/GenBank/DDBJ whole genome shotgun (WGS) entry which is preliminary data.</text>
</comment>
<protein>
    <submittedName>
        <fullName evidence="1">Uncharacterized protein</fullName>
    </submittedName>
</protein>
<gene>
    <name evidence="1" type="ORF">SLEP1_g57498</name>
</gene>
<dbReference type="AlphaFoldDB" id="A0AAV5MMN0"/>
<organism evidence="1 2">
    <name type="scientific">Rubroshorea leprosula</name>
    <dbReference type="NCBI Taxonomy" id="152421"/>
    <lineage>
        <taxon>Eukaryota</taxon>
        <taxon>Viridiplantae</taxon>
        <taxon>Streptophyta</taxon>
        <taxon>Embryophyta</taxon>
        <taxon>Tracheophyta</taxon>
        <taxon>Spermatophyta</taxon>
        <taxon>Magnoliopsida</taxon>
        <taxon>eudicotyledons</taxon>
        <taxon>Gunneridae</taxon>
        <taxon>Pentapetalae</taxon>
        <taxon>rosids</taxon>
        <taxon>malvids</taxon>
        <taxon>Malvales</taxon>
        <taxon>Dipterocarpaceae</taxon>
        <taxon>Rubroshorea</taxon>
    </lineage>
</organism>
<evidence type="ECO:0000313" key="1">
    <source>
        <dbReference type="EMBL" id="GKV50805.1"/>
    </source>
</evidence>
<sequence>MTIPSYWCLDVSSDVSTEEQNICCWENLLIVLVEVESKGCEKALRIPLREGLNLLTVMQEKPCQNRYNKSWNWRILKRHIPQRYNKSLIPQRYGPFSCKEIANRQIWGVVEKAFQIGRSPSPSASLKSKDPNRRKDNLPSLPLPYYLPHPLSSLSVLHLQSKQYVRKSIGISWRTRTKL</sequence>
<name>A0AAV5MMN0_9ROSI</name>
<dbReference type="EMBL" id="BPVZ01000397">
    <property type="protein sequence ID" value="GKV50805.1"/>
    <property type="molecule type" value="Genomic_DNA"/>
</dbReference>